<gene>
    <name evidence="1" type="ORF">ENKNEFLB_02100</name>
</gene>
<evidence type="ECO:0000313" key="2">
    <source>
        <dbReference type="Proteomes" id="UP000679307"/>
    </source>
</evidence>
<reference evidence="1 2" key="1">
    <citation type="submission" date="2021-05" db="EMBL/GenBank/DDBJ databases">
        <title>Complete genome of Nocardioides aquaticus KCTC 9944T isolated from meromictic and hypersaline Ekho Lake, Antarctica.</title>
        <authorList>
            <person name="Hwang K."/>
            <person name="Kim K.M."/>
            <person name="Choe H."/>
        </authorList>
    </citation>
    <scope>NUCLEOTIDE SEQUENCE [LARGE SCALE GENOMIC DNA]</scope>
    <source>
        <strain evidence="1 2">KCTC 9944</strain>
    </source>
</reference>
<dbReference type="Proteomes" id="UP000679307">
    <property type="component" value="Chromosome"/>
</dbReference>
<name>A0ABX8EGQ5_9ACTN</name>
<evidence type="ECO:0000313" key="1">
    <source>
        <dbReference type="EMBL" id="QVT79710.1"/>
    </source>
</evidence>
<keyword evidence="2" id="KW-1185">Reference proteome</keyword>
<dbReference type="RefSeq" id="WP_214059119.1">
    <property type="nucleotide sequence ID" value="NZ_BAAAHS010000068.1"/>
</dbReference>
<sequence length="138" mass="15569">MPRPTRHDRPVSVPNPVWFGLAKTGIYHGDAECPAIESKLATRPNYAMGWVYELDRATGVAYLWEWGINEVAGWTRLADFPKFVGTFAPKLNLRLEEWRPCMRCGSLRSDGTYAAKKRQEVAPVVCTRCFLVGCDCSD</sequence>
<proteinExistence type="predicted"/>
<protein>
    <submittedName>
        <fullName evidence="1">Uncharacterized protein</fullName>
    </submittedName>
</protein>
<dbReference type="EMBL" id="CP075371">
    <property type="protein sequence ID" value="QVT79710.1"/>
    <property type="molecule type" value="Genomic_DNA"/>
</dbReference>
<organism evidence="1 2">
    <name type="scientific">Nocardioides aquaticus</name>
    <dbReference type="NCBI Taxonomy" id="160826"/>
    <lineage>
        <taxon>Bacteria</taxon>
        <taxon>Bacillati</taxon>
        <taxon>Actinomycetota</taxon>
        <taxon>Actinomycetes</taxon>
        <taxon>Propionibacteriales</taxon>
        <taxon>Nocardioidaceae</taxon>
        <taxon>Nocardioides</taxon>
    </lineage>
</organism>
<accession>A0ABX8EGQ5</accession>